<reference evidence="1" key="1">
    <citation type="submission" date="2020-05" db="EMBL/GenBank/DDBJ databases">
        <authorList>
            <person name="Chiriac C."/>
            <person name="Salcher M."/>
            <person name="Ghai R."/>
            <person name="Kavagutti S V."/>
        </authorList>
    </citation>
    <scope>NUCLEOTIDE SEQUENCE</scope>
</reference>
<accession>A0A6J6W217</accession>
<dbReference type="Gene3D" id="3.20.20.140">
    <property type="entry name" value="Metal-dependent hydrolases"/>
    <property type="match status" value="1"/>
</dbReference>
<protein>
    <submittedName>
        <fullName evidence="1">Unannotated protein</fullName>
    </submittedName>
</protein>
<proteinExistence type="predicted"/>
<dbReference type="InterPro" id="IPR011059">
    <property type="entry name" value="Metal-dep_hydrolase_composite"/>
</dbReference>
<dbReference type="GO" id="GO:0006145">
    <property type="term" value="P:purine nucleobase catabolic process"/>
    <property type="evidence" value="ECO:0007669"/>
    <property type="project" value="TreeGrafter"/>
</dbReference>
<dbReference type="PANTHER" id="PTHR43668">
    <property type="entry name" value="ALLANTOINASE"/>
    <property type="match status" value="1"/>
</dbReference>
<dbReference type="EMBL" id="CAFAAC010000004">
    <property type="protein sequence ID" value="CAB4778931.1"/>
    <property type="molecule type" value="Genomic_DNA"/>
</dbReference>
<evidence type="ECO:0000313" key="1">
    <source>
        <dbReference type="EMBL" id="CAB4778931.1"/>
    </source>
</evidence>
<sequence length="106" mass="11554">MIGLESALSVVMQTMVETSMIKWVDIVDRMSTAPARIGGYAEQGRGLVVGAPANIALFDITRSWRVDRDLVASRSRNTPFHGMELPGVARLTMLRGKISFESGSSQ</sequence>
<dbReference type="GO" id="GO:0004038">
    <property type="term" value="F:allantoinase activity"/>
    <property type="evidence" value="ECO:0007669"/>
    <property type="project" value="TreeGrafter"/>
</dbReference>
<dbReference type="SUPFAM" id="SSF51338">
    <property type="entry name" value="Composite domain of metallo-dependent hydrolases"/>
    <property type="match status" value="1"/>
</dbReference>
<name>A0A6J6W217_9ZZZZ</name>
<dbReference type="InterPro" id="IPR050138">
    <property type="entry name" value="DHOase/Allantoinase_Hydrolase"/>
</dbReference>
<dbReference type="PANTHER" id="PTHR43668:SF2">
    <property type="entry name" value="ALLANTOINASE"/>
    <property type="match status" value="1"/>
</dbReference>
<dbReference type="AlphaFoldDB" id="A0A6J6W217"/>
<organism evidence="1">
    <name type="scientific">freshwater metagenome</name>
    <dbReference type="NCBI Taxonomy" id="449393"/>
    <lineage>
        <taxon>unclassified sequences</taxon>
        <taxon>metagenomes</taxon>
        <taxon>ecological metagenomes</taxon>
    </lineage>
</organism>
<dbReference type="GO" id="GO:0005737">
    <property type="term" value="C:cytoplasm"/>
    <property type="evidence" value="ECO:0007669"/>
    <property type="project" value="TreeGrafter"/>
</dbReference>
<gene>
    <name evidence="1" type="ORF">UFOPK2967_00137</name>
</gene>